<accession>A0ABR1B251</accession>
<evidence type="ECO:0000313" key="2">
    <source>
        <dbReference type="Proteomes" id="UP001359485"/>
    </source>
</evidence>
<dbReference type="EMBL" id="JAWJWF010000005">
    <property type="protein sequence ID" value="KAK6632263.1"/>
    <property type="molecule type" value="Genomic_DNA"/>
</dbReference>
<protein>
    <submittedName>
        <fullName evidence="1">Uncharacterized protein</fullName>
    </submittedName>
</protein>
<dbReference type="Proteomes" id="UP001359485">
    <property type="component" value="Unassembled WGS sequence"/>
</dbReference>
<gene>
    <name evidence="1" type="ORF">RUM44_007304</name>
</gene>
<sequence length="113" mass="13329">MADDKKLGQSWIPSREKLDVDQDQGKHLHLVGVSQGTQLERKEIGYSFGQQINETRYEPVWVPVDGCQADRYAMGRRMTSAIKDYLEKPRKREYPFGYEYSFRPDFISFEIFK</sequence>
<comment type="caution">
    <text evidence="1">The sequence shown here is derived from an EMBL/GenBank/DDBJ whole genome shotgun (WGS) entry which is preliminary data.</text>
</comment>
<name>A0ABR1B251_POLSC</name>
<organism evidence="1 2">
    <name type="scientific">Polyplax serrata</name>
    <name type="common">Common mouse louse</name>
    <dbReference type="NCBI Taxonomy" id="468196"/>
    <lineage>
        <taxon>Eukaryota</taxon>
        <taxon>Metazoa</taxon>
        <taxon>Ecdysozoa</taxon>
        <taxon>Arthropoda</taxon>
        <taxon>Hexapoda</taxon>
        <taxon>Insecta</taxon>
        <taxon>Pterygota</taxon>
        <taxon>Neoptera</taxon>
        <taxon>Paraneoptera</taxon>
        <taxon>Psocodea</taxon>
        <taxon>Troctomorpha</taxon>
        <taxon>Phthiraptera</taxon>
        <taxon>Anoplura</taxon>
        <taxon>Polyplacidae</taxon>
        <taxon>Polyplax</taxon>
    </lineage>
</organism>
<proteinExistence type="predicted"/>
<keyword evidence="2" id="KW-1185">Reference proteome</keyword>
<reference evidence="1 2" key="1">
    <citation type="submission" date="2023-09" db="EMBL/GenBank/DDBJ databases">
        <title>Genomes of two closely related lineages of the louse Polyplax serrata with different host specificities.</title>
        <authorList>
            <person name="Martinu J."/>
            <person name="Tarabai H."/>
            <person name="Stefka J."/>
            <person name="Hypsa V."/>
        </authorList>
    </citation>
    <scope>NUCLEOTIDE SEQUENCE [LARGE SCALE GENOMIC DNA]</scope>
    <source>
        <strain evidence="1">98ZLc_SE</strain>
    </source>
</reference>
<evidence type="ECO:0000313" key="1">
    <source>
        <dbReference type="EMBL" id="KAK6632263.1"/>
    </source>
</evidence>